<proteinExistence type="inferred from homology"/>
<comment type="similarity">
    <text evidence="2">Belongs to the JARID1 histone demethylase family.</text>
</comment>
<dbReference type="InterPro" id="IPR045109">
    <property type="entry name" value="LSDs-like"/>
</dbReference>
<name>A0AAD5D7V4_AMBAR</name>
<reference evidence="8" key="1">
    <citation type="submission" date="2022-06" db="EMBL/GenBank/DDBJ databases">
        <title>Uncovering the hologenomic basis of an extraordinary plant invasion.</title>
        <authorList>
            <person name="Bieker V.C."/>
            <person name="Martin M.D."/>
            <person name="Gilbert T."/>
            <person name="Hodgins K."/>
            <person name="Battlay P."/>
            <person name="Petersen B."/>
            <person name="Wilson J."/>
        </authorList>
    </citation>
    <scope>NUCLEOTIDE SEQUENCE</scope>
    <source>
        <strain evidence="8">AA19_3_7</strain>
        <tissue evidence="8">Leaf</tissue>
    </source>
</reference>
<gene>
    <name evidence="8" type="ORF">M8C21_007968</name>
</gene>
<feature type="non-terminal residue" evidence="8">
    <location>
        <position position="1"/>
    </location>
</feature>
<evidence type="ECO:0000256" key="4">
    <source>
        <dbReference type="ARBA" id="ARBA00023242"/>
    </source>
</evidence>
<dbReference type="GO" id="GO:0003712">
    <property type="term" value="F:transcription coregulator activity"/>
    <property type="evidence" value="ECO:0007669"/>
    <property type="project" value="TreeGrafter"/>
</dbReference>
<dbReference type="GO" id="GO:0006357">
    <property type="term" value="P:regulation of transcription by RNA polymerase II"/>
    <property type="evidence" value="ECO:0007669"/>
    <property type="project" value="TreeGrafter"/>
</dbReference>
<feature type="domain" description="WRC" evidence="7">
    <location>
        <begin position="1"/>
        <end position="46"/>
    </location>
</feature>
<dbReference type="AlphaFoldDB" id="A0AAD5D7V4"/>
<dbReference type="PANTHER" id="PTHR12549:SF42">
    <property type="entry name" value="LYSINE-SPECIFIC DEMETHYLASE JMJ28"/>
    <property type="match status" value="1"/>
</dbReference>
<keyword evidence="4" id="KW-0539">Nucleus</keyword>
<evidence type="ECO:0000256" key="1">
    <source>
        <dbReference type="ARBA" id="ARBA00004123"/>
    </source>
</evidence>
<dbReference type="PROSITE" id="PS51667">
    <property type="entry name" value="WRC"/>
    <property type="match status" value="1"/>
</dbReference>
<evidence type="ECO:0000259" key="6">
    <source>
        <dbReference type="PROSITE" id="PS51184"/>
    </source>
</evidence>
<keyword evidence="3" id="KW-0479">Metal-binding</keyword>
<evidence type="ECO:0008006" key="10">
    <source>
        <dbReference type="Google" id="ProtNLM"/>
    </source>
</evidence>
<comment type="subcellular location">
    <subcellularLocation>
        <location evidence="1">Nucleus</location>
    </subcellularLocation>
</comment>
<protein>
    <recommendedName>
        <fullName evidence="10">Lysine-specific demethylase JMJ25-like protein</fullName>
    </recommendedName>
</protein>
<accession>A0AAD5D7V4</accession>
<feature type="domain" description="JmjC" evidence="6">
    <location>
        <begin position="553"/>
        <end position="837"/>
    </location>
</feature>
<evidence type="ECO:0000313" key="9">
    <source>
        <dbReference type="Proteomes" id="UP001206925"/>
    </source>
</evidence>
<dbReference type="Pfam" id="PF02373">
    <property type="entry name" value="JmjC"/>
    <property type="match status" value="1"/>
</dbReference>
<evidence type="ECO:0000256" key="3">
    <source>
        <dbReference type="ARBA" id="ARBA00022723"/>
    </source>
</evidence>
<dbReference type="GO" id="GO:0000118">
    <property type="term" value="C:histone deacetylase complex"/>
    <property type="evidence" value="ECO:0007669"/>
    <property type="project" value="TreeGrafter"/>
</dbReference>
<sequence>MADSQSCKRSDGRGWRCNRPVAEGKSYCIQHIQQAQLRKQRQPVPDHLKLHRTKQHTPKLDQEPSKRGKRVKLEMGIMEIGSEVDSLVELEQKVESPLVKVGGFVSAGFRRPIRSKNCEPVPISVVKSLPAIKENVKAAAKEKINKKKIAEQKKIVQQKKIIKQEKIVKQKKIRTKIVKKCHWCRLTSFCVLVKCLTCKKNFFCEECINKRCYCKKTVERECPVCQGECPCRACTKGKPKQVSTKEPVIYDVDEDVIMCDHEKETTVSNREKMSDFEKSQQLRMIRELLPVMSKMNQEKVIELETEARNKGICHNGLKVPIAGYTEKECSVCKACIPDVHRSCDYCSFTLCLVCCHDIRDGLLHSKIEDLKETKMIRSKRLKNKSWRFCSDGRISCPPKHLGGCERGLLRLTSFYPFCLTKDLEENAKQILAEERGLFDSSPCILCDEKDSTLYFSTKPDFKDNHLEHFIKHWGQGKPMVIRDVLQTQPNLDWGFGFILCQYLKKSVESRNSTKTRSKQNTRDWCEVEFRRKQIFSGGITHENVWDESLNFKLRFSSDFLENHFPDHHNAIIRSLPLQECINPFTGFMNLEVLDSYVSIFYGRSDNEADLFSTLRIHAYDEVNVLVYANARPIRETILNEVKMLMHKYNSQDHLKSSKKILNRNKLDGMFASTSRMENQRHSDVNVDLTSSRLEDTVSHEVNLVSDDSESESDDEDPSPSNSCGAYWDIFRREDVPKLLEYLRKYSDKLSRFHGSPKKVVHPLFDEVFYLDDDHKMRLKQEFNVDALCVEQRIGEAVIVPAGCPYQMRKTKSCVNVIYEFLSPESALESIKLSDEVRLLPVRHKAKGNMMQVKKTAISRMQEAVEAMREVFVSQPEYATSQ</sequence>
<evidence type="ECO:0000256" key="5">
    <source>
        <dbReference type="PROSITE-ProRule" id="PRU01002"/>
    </source>
</evidence>
<dbReference type="SUPFAM" id="SSF51197">
    <property type="entry name" value="Clavaminate synthase-like"/>
    <property type="match status" value="1"/>
</dbReference>
<dbReference type="PROSITE" id="PS51184">
    <property type="entry name" value="JMJC"/>
    <property type="match status" value="1"/>
</dbReference>
<comment type="caution">
    <text evidence="8">The sequence shown here is derived from an EMBL/GenBank/DDBJ whole genome shotgun (WGS) entry which is preliminary data.</text>
</comment>
<evidence type="ECO:0000259" key="7">
    <source>
        <dbReference type="PROSITE" id="PS51667"/>
    </source>
</evidence>
<dbReference type="GO" id="GO:0032454">
    <property type="term" value="F:histone H3K9 demethylase activity"/>
    <property type="evidence" value="ECO:0007669"/>
    <property type="project" value="InterPro"/>
</dbReference>
<dbReference type="PANTHER" id="PTHR12549">
    <property type="entry name" value="JMJC DOMAIN-CONTAINING HISTONE DEMETHYLATION PROTEIN"/>
    <property type="match status" value="1"/>
</dbReference>
<evidence type="ECO:0000313" key="8">
    <source>
        <dbReference type="EMBL" id="KAI7755978.1"/>
    </source>
</evidence>
<evidence type="ECO:0000256" key="2">
    <source>
        <dbReference type="ARBA" id="ARBA00006801"/>
    </source>
</evidence>
<comment type="caution">
    <text evidence="5">Lacks conserved residue(s) required for the propagation of feature annotation.</text>
</comment>
<dbReference type="Pfam" id="PF08879">
    <property type="entry name" value="WRC"/>
    <property type="match status" value="1"/>
</dbReference>
<keyword evidence="9" id="KW-1185">Reference proteome</keyword>
<dbReference type="EMBL" id="JAMZMK010000662">
    <property type="protein sequence ID" value="KAI7755978.1"/>
    <property type="molecule type" value="Genomic_DNA"/>
</dbReference>
<dbReference type="SMART" id="SM00558">
    <property type="entry name" value="JmjC"/>
    <property type="match status" value="1"/>
</dbReference>
<dbReference type="Gene3D" id="2.60.120.650">
    <property type="entry name" value="Cupin"/>
    <property type="match status" value="1"/>
</dbReference>
<dbReference type="GO" id="GO:0031490">
    <property type="term" value="F:chromatin DNA binding"/>
    <property type="evidence" value="ECO:0007669"/>
    <property type="project" value="TreeGrafter"/>
</dbReference>
<organism evidence="8 9">
    <name type="scientific">Ambrosia artemisiifolia</name>
    <name type="common">Common ragweed</name>
    <dbReference type="NCBI Taxonomy" id="4212"/>
    <lineage>
        <taxon>Eukaryota</taxon>
        <taxon>Viridiplantae</taxon>
        <taxon>Streptophyta</taxon>
        <taxon>Embryophyta</taxon>
        <taxon>Tracheophyta</taxon>
        <taxon>Spermatophyta</taxon>
        <taxon>Magnoliopsida</taxon>
        <taxon>eudicotyledons</taxon>
        <taxon>Gunneridae</taxon>
        <taxon>Pentapetalae</taxon>
        <taxon>asterids</taxon>
        <taxon>campanulids</taxon>
        <taxon>Asterales</taxon>
        <taxon>Asteraceae</taxon>
        <taxon>Asteroideae</taxon>
        <taxon>Heliantheae alliance</taxon>
        <taxon>Heliantheae</taxon>
        <taxon>Ambrosia</taxon>
    </lineage>
</organism>
<dbReference type="InterPro" id="IPR003347">
    <property type="entry name" value="JmjC_dom"/>
</dbReference>
<dbReference type="InterPro" id="IPR014977">
    <property type="entry name" value="WRC_dom"/>
</dbReference>
<dbReference type="Proteomes" id="UP001206925">
    <property type="component" value="Unassembled WGS sequence"/>
</dbReference>
<dbReference type="GO" id="GO:0000785">
    <property type="term" value="C:chromatin"/>
    <property type="evidence" value="ECO:0007669"/>
    <property type="project" value="TreeGrafter"/>
</dbReference>
<dbReference type="GO" id="GO:0046872">
    <property type="term" value="F:metal ion binding"/>
    <property type="evidence" value="ECO:0007669"/>
    <property type="project" value="UniProtKB-KW"/>
</dbReference>